<proteinExistence type="predicted"/>
<reference evidence="2" key="2">
    <citation type="journal article" date="2015" name="Data Brief">
        <title>Shoot transcriptome of the giant reed, Arundo donax.</title>
        <authorList>
            <person name="Barrero R.A."/>
            <person name="Guerrero F.D."/>
            <person name="Moolhuijzen P."/>
            <person name="Goolsby J.A."/>
            <person name="Tidwell J."/>
            <person name="Bellgard S.E."/>
            <person name="Bellgard M.I."/>
        </authorList>
    </citation>
    <scope>NUCLEOTIDE SEQUENCE</scope>
    <source>
        <tissue evidence="2">Shoot tissue taken approximately 20 cm above the soil surface</tissue>
    </source>
</reference>
<name>A0A0A9FV60_ARUDO</name>
<accession>A0A0A9FV60</accession>
<evidence type="ECO:0000313" key="2">
    <source>
        <dbReference type="EMBL" id="JAE14206.1"/>
    </source>
</evidence>
<evidence type="ECO:0000256" key="1">
    <source>
        <dbReference type="SAM" id="MobiDB-lite"/>
    </source>
</evidence>
<reference evidence="2" key="1">
    <citation type="submission" date="2014-09" db="EMBL/GenBank/DDBJ databases">
        <authorList>
            <person name="Magalhaes I.L.F."/>
            <person name="Oliveira U."/>
            <person name="Santos F.R."/>
            <person name="Vidigal T.H.D.A."/>
            <person name="Brescovit A.D."/>
            <person name="Santos A.J."/>
        </authorList>
    </citation>
    <scope>NUCLEOTIDE SEQUENCE</scope>
    <source>
        <tissue evidence="2">Shoot tissue taken approximately 20 cm above the soil surface</tissue>
    </source>
</reference>
<dbReference type="EMBL" id="GBRH01183690">
    <property type="protein sequence ID" value="JAE14206.1"/>
    <property type="molecule type" value="Transcribed_RNA"/>
</dbReference>
<organism evidence="2">
    <name type="scientific">Arundo donax</name>
    <name type="common">Giant reed</name>
    <name type="synonym">Donax arundinaceus</name>
    <dbReference type="NCBI Taxonomy" id="35708"/>
    <lineage>
        <taxon>Eukaryota</taxon>
        <taxon>Viridiplantae</taxon>
        <taxon>Streptophyta</taxon>
        <taxon>Embryophyta</taxon>
        <taxon>Tracheophyta</taxon>
        <taxon>Spermatophyta</taxon>
        <taxon>Magnoliopsida</taxon>
        <taxon>Liliopsida</taxon>
        <taxon>Poales</taxon>
        <taxon>Poaceae</taxon>
        <taxon>PACMAD clade</taxon>
        <taxon>Arundinoideae</taxon>
        <taxon>Arundineae</taxon>
        <taxon>Arundo</taxon>
    </lineage>
</organism>
<sequence>MNDHCSLPRTWRGSTSTTHPESSDRSNQTCMIKLYCRITWFLTVHHKLVLQSTEQKDACIAC</sequence>
<dbReference type="AlphaFoldDB" id="A0A0A9FV60"/>
<feature type="region of interest" description="Disordered" evidence="1">
    <location>
        <begin position="1"/>
        <end position="27"/>
    </location>
</feature>
<protein>
    <submittedName>
        <fullName evidence="2">Uncharacterized protein</fullName>
    </submittedName>
</protein>
<feature type="compositionally biased region" description="Polar residues" evidence="1">
    <location>
        <begin position="12"/>
        <end position="27"/>
    </location>
</feature>